<sequence length="170" mass="18352">MIGGLGDDTYYVDNINDQVIENANQGTDTIQSSISQTLGEHIENLTLLDFSKAEKGRVDGEDVLVYGFPKRNELDYIQGDAIENYKGTCALTSIANLITQTGTPTTKGKGLMGKFNNGAKMPLASLGGQLGGFPNYPTTSHFKKISKLTMMLFMVTTKQVLLTCFVAVVG</sequence>
<protein>
    <submittedName>
        <fullName evidence="1">Uncharacterized protein</fullName>
    </submittedName>
</protein>
<dbReference type="AlphaFoldDB" id="A0A853F0L0"/>
<evidence type="ECO:0000313" key="2">
    <source>
        <dbReference type="Proteomes" id="UP000568751"/>
    </source>
</evidence>
<reference evidence="1 2" key="1">
    <citation type="submission" date="2020-05" db="EMBL/GenBank/DDBJ databases">
        <title>Horizontal transmission and recombination maintain forever young bacterial symbiont genomes.</title>
        <authorList>
            <person name="Russell S.L."/>
            <person name="Pepper-Tunick E."/>
            <person name="Svedberg J."/>
            <person name="Byrne A."/>
            <person name="Ruelas Castillo J."/>
            <person name="Vollmers C."/>
            <person name="Beinart R.A."/>
            <person name="Corbett-Detig R."/>
        </authorList>
    </citation>
    <scope>NUCLEOTIDE SEQUENCE [LARGE SCALE GENOMIC DNA]</scope>
    <source>
        <strain evidence="1">455</strain>
    </source>
</reference>
<gene>
    <name evidence="1" type="ORF">H0A76_04410</name>
</gene>
<accession>A0A853F0L0</accession>
<proteinExistence type="predicted"/>
<evidence type="ECO:0000313" key="1">
    <source>
        <dbReference type="EMBL" id="NYT27192.1"/>
    </source>
</evidence>
<dbReference type="Proteomes" id="UP000568751">
    <property type="component" value="Unassembled WGS sequence"/>
</dbReference>
<name>A0A853F0L0_9GAMM</name>
<organism evidence="1 2">
    <name type="scientific">Candidatus Thiodubiliella endoseptemdiera</name>
    <dbReference type="NCBI Taxonomy" id="2738886"/>
    <lineage>
        <taxon>Bacteria</taxon>
        <taxon>Pseudomonadati</taxon>
        <taxon>Pseudomonadota</taxon>
        <taxon>Gammaproteobacteria</taxon>
        <taxon>Candidatus Pseudothioglobaceae</taxon>
        <taxon>Candidatus Thiodubiliella</taxon>
    </lineage>
</organism>
<dbReference type="EMBL" id="JACCHT010000001">
    <property type="protein sequence ID" value="NYT27192.1"/>
    <property type="molecule type" value="Genomic_DNA"/>
</dbReference>
<comment type="caution">
    <text evidence="1">The sequence shown here is derived from an EMBL/GenBank/DDBJ whole genome shotgun (WGS) entry which is preliminary data.</text>
</comment>